<sequence length="155" mass="17452">MSGSGRGGNNRRGFKHRERDKDNKKKAGDNVRFDKAKGALVDRPKWTAPKISAEPIPVPECPYCGKPIRDLAAALTDKSSGQAVHFDCVVARLAEKETLERGDTVTYIGGGRFGVVHFSNPQDPRNFTIKKIFEWEDKEHRADWRRSLADHYSIT</sequence>
<accession>F5YLR8</accession>
<evidence type="ECO:0000313" key="2">
    <source>
        <dbReference type="EMBL" id="AEF85617.1"/>
    </source>
</evidence>
<dbReference type="EMBL" id="CP001843">
    <property type="protein sequence ID" value="AEF85617.1"/>
    <property type="molecule type" value="Genomic_DNA"/>
</dbReference>
<reference evidence="3" key="1">
    <citation type="submission" date="2009-12" db="EMBL/GenBank/DDBJ databases">
        <title>Complete sequence of Treponema primitia strain ZAS-2.</title>
        <authorList>
            <person name="Tetu S.G."/>
            <person name="Matson E."/>
            <person name="Ren Q."/>
            <person name="Seshadri R."/>
            <person name="Elbourne L."/>
            <person name="Hassan K.A."/>
            <person name="Durkin A."/>
            <person name="Radune D."/>
            <person name="Mohamoud Y."/>
            <person name="Shay R."/>
            <person name="Jin S."/>
            <person name="Zhang X."/>
            <person name="Lucey K."/>
            <person name="Ballor N.R."/>
            <person name="Ottesen E."/>
            <person name="Rosenthal R."/>
            <person name="Allen A."/>
            <person name="Leadbetter J.R."/>
            <person name="Paulsen I.T."/>
        </authorList>
    </citation>
    <scope>NUCLEOTIDE SEQUENCE [LARGE SCALE GENOMIC DNA]</scope>
    <source>
        <strain evidence="3">ATCC BAA-887 / DSM 12427 / ZAS-2</strain>
    </source>
</reference>
<proteinExistence type="predicted"/>
<dbReference type="Proteomes" id="UP000009223">
    <property type="component" value="Chromosome"/>
</dbReference>
<feature type="compositionally biased region" description="Basic and acidic residues" evidence="1">
    <location>
        <begin position="17"/>
        <end position="31"/>
    </location>
</feature>
<dbReference type="RefSeq" id="WP_015707102.1">
    <property type="nucleotide sequence ID" value="NC_015578.1"/>
</dbReference>
<keyword evidence="3" id="KW-1185">Reference proteome</keyword>
<dbReference type="eggNOG" id="ENOG50339QT">
    <property type="taxonomic scope" value="Bacteria"/>
</dbReference>
<dbReference type="AlphaFoldDB" id="F5YLR8"/>
<evidence type="ECO:0000313" key="3">
    <source>
        <dbReference type="Proteomes" id="UP000009223"/>
    </source>
</evidence>
<gene>
    <name evidence="2" type="ordered locus">TREPR_3162</name>
</gene>
<dbReference type="KEGG" id="tpi:TREPR_3162"/>
<dbReference type="STRING" id="545694.TREPR_3162"/>
<reference evidence="2 3" key="2">
    <citation type="journal article" date="2011" name="ISME J.">
        <title>RNA-seq reveals cooperative metabolic interactions between two termite-gut spirochete species in co-culture.</title>
        <authorList>
            <person name="Rosenthal A.Z."/>
            <person name="Matson E.G."/>
            <person name="Eldar A."/>
            <person name="Leadbetter J.R."/>
        </authorList>
    </citation>
    <scope>NUCLEOTIDE SEQUENCE [LARGE SCALE GENOMIC DNA]</scope>
    <source>
        <strain evidence="3">ATCC BAA-887 / DSM 12427 / ZAS-2</strain>
    </source>
</reference>
<protein>
    <submittedName>
        <fullName evidence="2">Uncharacterized protein</fullName>
    </submittedName>
</protein>
<feature type="region of interest" description="Disordered" evidence="1">
    <location>
        <begin position="1"/>
        <end position="31"/>
    </location>
</feature>
<dbReference type="OrthoDB" id="308128at2"/>
<name>F5YLR8_TREPZ</name>
<dbReference type="HOGENOM" id="CLU_128613_1_0_12"/>
<organism evidence="2 3">
    <name type="scientific">Treponema primitia (strain ATCC BAA-887 / DSM 12427 / ZAS-2)</name>
    <dbReference type="NCBI Taxonomy" id="545694"/>
    <lineage>
        <taxon>Bacteria</taxon>
        <taxon>Pseudomonadati</taxon>
        <taxon>Spirochaetota</taxon>
        <taxon>Spirochaetia</taxon>
        <taxon>Spirochaetales</taxon>
        <taxon>Treponemataceae</taxon>
        <taxon>Treponema</taxon>
    </lineage>
</organism>
<evidence type="ECO:0000256" key="1">
    <source>
        <dbReference type="SAM" id="MobiDB-lite"/>
    </source>
</evidence>
<feature type="compositionally biased region" description="Gly residues" evidence="1">
    <location>
        <begin position="1"/>
        <end position="10"/>
    </location>
</feature>